<proteinExistence type="predicted"/>
<keyword evidence="1" id="KW-0812">Transmembrane</keyword>
<evidence type="ECO:0000313" key="3">
    <source>
        <dbReference type="Proteomes" id="UP000193986"/>
    </source>
</evidence>
<accession>A0A1Y2B5A0</accession>
<sequence length="136" mass="14115">MSLYIKGVIDPIISSGLGLESSTTSGSTLPGSTSSSILPVTITSRSKPITSVMGKSTTAVTHPTSSTIITALPLLPAFSGYIGNNASETDTPRFRDPSQSVVFGQSISSARLHLILPGFSSGVIFTVICVSLVFFF</sequence>
<evidence type="ECO:0000256" key="1">
    <source>
        <dbReference type="SAM" id="Phobius"/>
    </source>
</evidence>
<evidence type="ECO:0000313" key="2">
    <source>
        <dbReference type="EMBL" id="ORY30011.1"/>
    </source>
</evidence>
<name>A0A1Y2B5A0_9TREE</name>
<feature type="transmembrane region" description="Helical" evidence="1">
    <location>
        <begin position="114"/>
        <end position="135"/>
    </location>
</feature>
<organism evidence="2 3">
    <name type="scientific">Naematelia encephala</name>
    <dbReference type="NCBI Taxonomy" id="71784"/>
    <lineage>
        <taxon>Eukaryota</taxon>
        <taxon>Fungi</taxon>
        <taxon>Dikarya</taxon>
        <taxon>Basidiomycota</taxon>
        <taxon>Agaricomycotina</taxon>
        <taxon>Tremellomycetes</taxon>
        <taxon>Tremellales</taxon>
        <taxon>Naemateliaceae</taxon>
        <taxon>Naematelia</taxon>
    </lineage>
</organism>
<protein>
    <submittedName>
        <fullName evidence="2">Uncharacterized protein</fullName>
    </submittedName>
</protein>
<reference evidence="2 3" key="1">
    <citation type="submission" date="2016-07" db="EMBL/GenBank/DDBJ databases">
        <title>Pervasive Adenine N6-methylation of Active Genes in Fungi.</title>
        <authorList>
            <consortium name="DOE Joint Genome Institute"/>
            <person name="Mondo S.J."/>
            <person name="Dannebaum R.O."/>
            <person name="Kuo R.C."/>
            <person name="Labutti K."/>
            <person name="Haridas S."/>
            <person name="Kuo A."/>
            <person name="Salamov A."/>
            <person name="Ahrendt S.R."/>
            <person name="Lipzen A."/>
            <person name="Sullivan W."/>
            <person name="Andreopoulos W.B."/>
            <person name="Clum A."/>
            <person name="Lindquist E."/>
            <person name="Daum C."/>
            <person name="Ramamoorthy G.K."/>
            <person name="Gryganskyi A."/>
            <person name="Culley D."/>
            <person name="Magnuson J.K."/>
            <person name="James T.Y."/>
            <person name="O'Malley M.A."/>
            <person name="Stajich J.E."/>
            <person name="Spatafora J.W."/>
            <person name="Visel A."/>
            <person name="Grigoriev I.V."/>
        </authorList>
    </citation>
    <scope>NUCLEOTIDE SEQUENCE [LARGE SCALE GENOMIC DNA]</scope>
    <source>
        <strain evidence="2 3">68-887.2</strain>
    </source>
</reference>
<keyword evidence="3" id="KW-1185">Reference proteome</keyword>
<dbReference type="Proteomes" id="UP000193986">
    <property type="component" value="Unassembled WGS sequence"/>
</dbReference>
<dbReference type="InParanoid" id="A0A1Y2B5A0"/>
<dbReference type="EMBL" id="MCFC01000022">
    <property type="protein sequence ID" value="ORY30011.1"/>
    <property type="molecule type" value="Genomic_DNA"/>
</dbReference>
<keyword evidence="1" id="KW-0472">Membrane</keyword>
<comment type="caution">
    <text evidence="2">The sequence shown here is derived from an EMBL/GenBank/DDBJ whole genome shotgun (WGS) entry which is preliminary data.</text>
</comment>
<gene>
    <name evidence="2" type="ORF">BCR39DRAFT_530586</name>
</gene>
<dbReference type="AlphaFoldDB" id="A0A1Y2B5A0"/>
<keyword evidence="1" id="KW-1133">Transmembrane helix</keyword>